<dbReference type="Gene3D" id="1.10.1220.160">
    <property type="entry name" value="DNA sulphur modification protein DndE"/>
    <property type="match status" value="1"/>
</dbReference>
<accession>A0ABV8SGF1</accession>
<keyword evidence="2" id="KW-1185">Reference proteome</keyword>
<comment type="caution">
    <text evidence="1">The sequence shown here is derived from an EMBL/GenBank/DDBJ whole genome shotgun (WGS) entry which is preliminary data.</text>
</comment>
<dbReference type="Pfam" id="PF08870">
    <property type="entry name" value="DndE"/>
    <property type="match status" value="1"/>
</dbReference>
<dbReference type="EMBL" id="JBHSED010000058">
    <property type="protein sequence ID" value="MFC4306396.1"/>
    <property type="molecule type" value="Genomic_DNA"/>
</dbReference>
<dbReference type="InterPro" id="IPR038472">
    <property type="entry name" value="DndE_sf"/>
</dbReference>
<sequence length="124" mass="14430">MNFRLRTSRKIENEIKSLQQLLNLQPYILVRLAVALSLRSDERILVENYRDNSGLEFNRSTITGEFDALFKAMIIEHTGHPLSDDEYFPSYFKAHLERGIPMLSEHYRYAGNVEKLITQLAQLG</sequence>
<proteinExistence type="predicted"/>
<evidence type="ECO:0000313" key="1">
    <source>
        <dbReference type="EMBL" id="MFC4306396.1"/>
    </source>
</evidence>
<name>A0ABV8SGF1_9BACL</name>
<dbReference type="InterPro" id="IPR014969">
    <property type="entry name" value="DNA_S_DndE"/>
</dbReference>
<dbReference type="Proteomes" id="UP001595755">
    <property type="component" value="Unassembled WGS sequence"/>
</dbReference>
<evidence type="ECO:0000313" key="2">
    <source>
        <dbReference type="Proteomes" id="UP001595755"/>
    </source>
</evidence>
<organism evidence="1 2">
    <name type="scientific">Cohnella boryungensis</name>
    <dbReference type="NCBI Taxonomy" id="768479"/>
    <lineage>
        <taxon>Bacteria</taxon>
        <taxon>Bacillati</taxon>
        <taxon>Bacillota</taxon>
        <taxon>Bacilli</taxon>
        <taxon>Bacillales</taxon>
        <taxon>Paenibacillaceae</taxon>
        <taxon>Cohnella</taxon>
    </lineage>
</organism>
<gene>
    <name evidence="1" type="ORF">ACFO1S_23510</name>
</gene>
<protein>
    <submittedName>
        <fullName evidence="1">DndE family protein</fullName>
    </submittedName>
</protein>
<dbReference type="RefSeq" id="WP_204605066.1">
    <property type="nucleotide sequence ID" value="NZ_JBHSED010000058.1"/>
</dbReference>
<reference evidence="2" key="1">
    <citation type="journal article" date="2019" name="Int. J. Syst. Evol. Microbiol.">
        <title>The Global Catalogue of Microorganisms (GCM) 10K type strain sequencing project: providing services to taxonomists for standard genome sequencing and annotation.</title>
        <authorList>
            <consortium name="The Broad Institute Genomics Platform"/>
            <consortium name="The Broad Institute Genome Sequencing Center for Infectious Disease"/>
            <person name="Wu L."/>
            <person name="Ma J."/>
        </authorList>
    </citation>
    <scope>NUCLEOTIDE SEQUENCE [LARGE SCALE GENOMIC DNA]</scope>
    <source>
        <strain evidence="2">CGMCC 4.1641</strain>
    </source>
</reference>